<gene>
    <name evidence="7" type="ORF">A2864_01230</name>
</gene>
<feature type="compositionally biased region" description="Basic and acidic residues" evidence="5">
    <location>
        <begin position="25"/>
        <end position="35"/>
    </location>
</feature>
<protein>
    <recommendedName>
        <fullName evidence="6">Zinc finger DksA/TraR C4-type domain-containing protein</fullName>
    </recommendedName>
</protein>
<feature type="zinc finger region" description="dksA C4-type" evidence="4">
    <location>
        <begin position="84"/>
        <end position="108"/>
    </location>
</feature>
<dbReference type="InterPro" id="IPR000962">
    <property type="entry name" value="Znf_DskA_TraR"/>
</dbReference>
<evidence type="ECO:0000256" key="2">
    <source>
        <dbReference type="ARBA" id="ARBA00022771"/>
    </source>
</evidence>
<dbReference type="InterPro" id="IPR037187">
    <property type="entry name" value="DnaK_N"/>
</dbReference>
<dbReference type="Gene3D" id="1.20.120.910">
    <property type="entry name" value="DksA, coiled-coil domain"/>
    <property type="match status" value="1"/>
</dbReference>
<dbReference type="SUPFAM" id="SSF57716">
    <property type="entry name" value="Glucocorticoid receptor-like (DNA-binding domain)"/>
    <property type="match status" value="1"/>
</dbReference>
<keyword evidence="1" id="KW-0479">Metal-binding</keyword>
<dbReference type="PROSITE" id="PS51128">
    <property type="entry name" value="ZF_DKSA_2"/>
    <property type="match status" value="1"/>
</dbReference>
<organism evidence="7 8">
    <name type="scientific">Candidatus Woykebacteria bacterium RIFCSPHIGHO2_01_FULL_39_12</name>
    <dbReference type="NCBI Taxonomy" id="1802599"/>
    <lineage>
        <taxon>Bacteria</taxon>
        <taxon>Candidatus Woykeibacteriota</taxon>
    </lineage>
</organism>
<feature type="domain" description="Zinc finger DksA/TraR C4-type" evidence="6">
    <location>
        <begin position="79"/>
        <end position="108"/>
    </location>
</feature>
<sequence>MDVGHFKKKLLEEREKLTKDLNFYKSEDPYSDPERTVPSAASDEASGEIESHDRISATRSNLKQDLREVEGALGRIENGKYGVCLNCGKKINLERLEIFPAARFCQGCSKLR</sequence>
<keyword evidence="3" id="KW-0862">Zinc</keyword>
<evidence type="ECO:0000313" key="7">
    <source>
        <dbReference type="EMBL" id="OGY26963.1"/>
    </source>
</evidence>
<dbReference type="Proteomes" id="UP000177900">
    <property type="component" value="Unassembled WGS sequence"/>
</dbReference>
<accession>A0A1G1WGY8</accession>
<evidence type="ECO:0000256" key="5">
    <source>
        <dbReference type="SAM" id="MobiDB-lite"/>
    </source>
</evidence>
<feature type="region of interest" description="Disordered" evidence="5">
    <location>
        <begin position="22"/>
        <end position="57"/>
    </location>
</feature>
<comment type="caution">
    <text evidence="7">The sequence shown here is derived from an EMBL/GenBank/DDBJ whole genome shotgun (WGS) entry which is preliminary data.</text>
</comment>
<dbReference type="Pfam" id="PF01258">
    <property type="entry name" value="zf-dskA_traR"/>
    <property type="match status" value="1"/>
</dbReference>
<dbReference type="EMBL" id="MHCV01000044">
    <property type="protein sequence ID" value="OGY26963.1"/>
    <property type="molecule type" value="Genomic_DNA"/>
</dbReference>
<dbReference type="PANTHER" id="PTHR33823">
    <property type="entry name" value="RNA POLYMERASE-BINDING TRANSCRIPTION FACTOR DKSA-RELATED"/>
    <property type="match status" value="1"/>
</dbReference>
<name>A0A1G1WGY8_9BACT</name>
<keyword evidence="2" id="KW-0863">Zinc-finger</keyword>
<dbReference type="GO" id="GO:0008270">
    <property type="term" value="F:zinc ion binding"/>
    <property type="evidence" value="ECO:0007669"/>
    <property type="project" value="UniProtKB-KW"/>
</dbReference>
<evidence type="ECO:0000259" key="6">
    <source>
        <dbReference type="Pfam" id="PF01258"/>
    </source>
</evidence>
<evidence type="ECO:0000256" key="4">
    <source>
        <dbReference type="PROSITE-ProRule" id="PRU00510"/>
    </source>
</evidence>
<reference evidence="7 8" key="1">
    <citation type="journal article" date="2016" name="Nat. Commun.">
        <title>Thousands of microbial genomes shed light on interconnected biogeochemical processes in an aquifer system.</title>
        <authorList>
            <person name="Anantharaman K."/>
            <person name="Brown C.T."/>
            <person name="Hug L.A."/>
            <person name="Sharon I."/>
            <person name="Castelle C.J."/>
            <person name="Probst A.J."/>
            <person name="Thomas B.C."/>
            <person name="Singh A."/>
            <person name="Wilkins M.J."/>
            <person name="Karaoz U."/>
            <person name="Brodie E.L."/>
            <person name="Williams K.H."/>
            <person name="Hubbard S.S."/>
            <person name="Banfield J.F."/>
        </authorList>
    </citation>
    <scope>NUCLEOTIDE SEQUENCE [LARGE SCALE GENOMIC DNA]</scope>
</reference>
<proteinExistence type="predicted"/>
<dbReference type="AlphaFoldDB" id="A0A1G1WGY8"/>
<evidence type="ECO:0000313" key="8">
    <source>
        <dbReference type="Proteomes" id="UP000177900"/>
    </source>
</evidence>
<evidence type="ECO:0000256" key="1">
    <source>
        <dbReference type="ARBA" id="ARBA00022723"/>
    </source>
</evidence>
<evidence type="ECO:0000256" key="3">
    <source>
        <dbReference type="ARBA" id="ARBA00022833"/>
    </source>
</evidence>
<dbReference type="SUPFAM" id="SSF109635">
    <property type="entry name" value="DnaK suppressor protein DksA, alpha-hairpin domain"/>
    <property type="match status" value="1"/>
</dbReference>
<dbReference type="PANTHER" id="PTHR33823:SF4">
    <property type="entry name" value="GENERAL STRESS PROTEIN 16O"/>
    <property type="match status" value="1"/>
</dbReference>